<feature type="chain" id="PRO_5027585848" evidence="1">
    <location>
        <begin position="17"/>
        <end position="199"/>
    </location>
</feature>
<gene>
    <name evidence="2" type="ORF">MENT_LOCUS59606</name>
</gene>
<sequence length="199" mass="22557">MKFIIIIIFTCKYIQADPIALPPPHFPHKYGGYANSEPHYLHSPNTFLVRQHPQLQGINFGSDYIEGALQQPLLPPHHLDGINIPTVASIVNSGSVDDGENGIDRNRIGAFLDKMSPRNSPIGFERPQAPTTIPHNWEEVERQQPPPLHLRGRTDIPNRINGNWAMATSGEYERKFLNRFDKIFISFFSLITTILLLNI</sequence>
<proteinExistence type="predicted"/>
<evidence type="ECO:0000256" key="1">
    <source>
        <dbReference type="SAM" id="SignalP"/>
    </source>
</evidence>
<comment type="caution">
    <text evidence="2">The sequence shown here is derived from an EMBL/GenBank/DDBJ whole genome shotgun (WGS) entry which is preliminary data.</text>
</comment>
<protein>
    <submittedName>
        <fullName evidence="2">Uncharacterized protein</fullName>
    </submittedName>
</protein>
<dbReference type="Proteomes" id="UP000580250">
    <property type="component" value="Unassembled WGS sequence"/>
</dbReference>
<feature type="signal peptide" evidence="1">
    <location>
        <begin position="1"/>
        <end position="16"/>
    </location>
</feature>
<organism evidence="2 3">
    <name type="scientific">Meloidogyne enterolobii</name>
    <name type="common">Root-knot nematode worm</name>
    <name type="synonym">Meloidogyne mayaguensis</name>
    <dbReference type="NCBI Taxonomy" id="390850"/>
    <lineage>
        <taxon>Eukaryota</taxon>
        <taxon>Metazoa</taxon>
        <taxon>Ecdysozoa</taxon>
        <taxon>Nematoda</taxon>
        <taxon>Chromadorea</taxon>
        <taxon>Rhabditida</taxon>
        <taxon>Tylenchina</taxon>
        <taxon>Tylenchomorpha</taxon>
        <taxon>Tylenchoidea</taxon>
        <taxon>Meloidogynidae</taxon>
        <taxon>Meloidogyninae</taxon>
        <taxon>Meloidogyne</taxon>
    </lineage>
</organism>
<evidence type="ECO:0000313" key="3">
    <source>
        <dbReference type="Proteomes" id="UP000580250"/>
    </source>
</evidence>
<dbReference type="EMBL" id="CAJEWN010002910">
    <property type="protein sequence ID" value="CAD2205764.1"/>
    <property type="molecule type" value="Genomic_DNA"/>
</dbReference>
<evidence type="ECO:0000313" key="2">
    <source>
        <dbReference type="EMBL" id="CAD2205764.1"/>
    </source>
</evidence>
<accession>A0A6V7Y2I2</accession>
<dbReference type="AlphaFoldDB" id="A0A6V7Y2I2"/>
<reference evidence="2 3" key="1">
    <citation type="submission" date="2020-08" db="EMBL/GenBank/DDBJ databases">
        <authorList>
            <person name="Koutsovoulos G."/>
            <person name="Danchin GJ E."/>
        </authorList>
    </citation>
    <scope>NUCLEOTIDE SEQUENCE [LARGE SCALE GENOMIC DNA]</scope>
</reference>
<name>A0A6V7Y2I2_MELEN</name>
<keyword evidence="1" id="KW-0732">Signal</keyword>